<sequence>MKYKFCPLCKSPLKHKKIDAHKRQVCLDCGFIYYQNPTPAAAAIILIDGKLVLVKRKYEPFAGLWSLPSGFMEYGESAQECAVRESKEETNLKIKPGPLVGVYSGVDDPRCHVILVVYQGQAMTGNMMAGDDASQIELFNPKNLPRDIAFKAHRYAIRDFLSRQK</sequence>
<dbReference type="PROSITE" id="PS51462">
    <property type="entry name" value="NUDIX"/>
    <property type="match status" value="1"/>
</dbReference>
<dbReference type="PROSITE" id="PS00893">
    <property type="entry name" value="NUDIX_BOX"/>
    <property type="match status" value="1"/>
</dbReference>
<dbReference type="InterPro" id="IPR029401">
    <property type="entry name" value="Nudix_N"/>
</dbReference>
<evidence type="ECO:0000256" key="4">
    <source>
        <dbReference type="RuleBase" id="RU003476"/>
    </source>
</evidence>
<evidence type="ECO:0000256" key="3">
    <source>
        <dbReference type="ARBA" id="ARBA00022842"/>
    </source>
</evidence>
<evidence type="ECO:0000313" key="7">
    <source>
        <dbReference type="Proteomes" id="UP000177230"/>
    </source>
</evidence>
<accession>A0A1F5R770</accession>
<feature type="domain" description="Nudix hydrolase" evidence="5">
    <location>
        <begin position="36"/>
        <end position="161"/>
    </location>
</feature>
<dbReference type="Pfam" id="PF00293">
    <property type="entry name" value="NUDIX"/>
    <property type="match status" value="1"/>
</dbReference>
<dbReference type="GO" id="GO:0016787">
    <property type="term" value="F:hydrolase activity"/>
    <property type="evidence" value="ECO:0007669"/>
    <property type="project" value="UniProtKB-KW"/>
</dbReference>
<dbReference type="Gene3D" id="2.20.70.10">
    <property type="match status" value="1"/>
</dbReference>
<dbReference type="Pfam" id="PF14803">
    <property type="entry name" value="Zn_ribbon_Nudix"/>
    <property type="match status" value="1"/>
</dbReference>
<comment type="similarity">
    <text evidence="4">Belongs to the Nudix hydrolase family.</text>
</comment>
<protein>
    <recommendedName>
        <fullName evidence="5">Nudix hydrolase domain-containing protein</fullName>
    </recommendedName>
</protein>
<dbReference type="CDD" id="cd18873">
    <property type="entry name" value="NUDIX_NadM_like"/>
    <property type="match status" value="1"/>
</dbReference>
<reference evidence="6 7" key="1">
    <citation type="journal article" date="2016" name="Nat. Commun.">
        <title>Thousands of microbial genomes shed light on interconnected biogeochemical processes in an aquifer system.</title>
        <authorList>
            <person name="Anantharaman K."/>
            <person name="Brown C.T."/>
            <person name="Hug L.A."/>
            <person name="Sharon I."/>
            <person name="Castelle C.J."/>
            <person name="Probst A.J."/>
            <person name="Thomas B.C."/>
            <person name="Singh A."/>
            <person name="Wilkins M.J."/>
            <person name="Karaoz U."/>
            <person name="Brodie E.L."/>
            <person name="Williams K.H."/>
            <person name="Hubbard S.S."/>
            <person name="Banfield J.F."/>
        </authorList>
    </citation>
    <scope>NUCLEOTIDE SEQUENCE [LARGE SCALE GENOMIC DNA]</scope>
</reference>
<organism evidence="6 7">
    <name type="scientific">Candidatus Edwardsbacteria bacterium GWF2_54_11</name>
    <dbReference type="NCBI Taxonomy" id="1817851"/>
    <lineage>
        <taxon>Bacteria</taxon>
        <taxon>Candidatus Edwardsiibacteriota</taxon>
    </lineage>
</organism>
<dbReference type="SUPFAM" id="SSF55811">
    <property type="entry name" value="Nudix"/>
    <property type="match status" value="1"/>
</dbReference>
<gene>
    <name evidence="6" type="ORF">A2024_02150</name>
</gene>
<dbReference type="InterPro" id="IPR020476">
    <property type="entry name" value="Nudix_hydrolase"/>
</dbReference>
<keyword evidence="3" id="KW-0460">Magnesium</keyword>
<dbReference type="Proteomes" id="UP000177230">
    <property type="component" value="Unassembled WGS sequence"/>
</dbReference>
<evidence type="ECO:0000256" key="1">
    <source>
        <dbReference type="ARBA" id="ARBA00001946"/>
    </source>
</evidence>
<evidence type="ECO:0000313" key="6">
    <source>
        <dbReference type="EMBL" id="OGF10312.1"/>
    </source>
</evidence>
<dbReference type="InterPro" id="IPR015797">
    <property type="entry name" value="NUDIX_hydrolase-like_dom_sf"/>
</dbReference>
<dbReference type="EMBL" id="MFFM01000039">
    <property type="protein sequence ID" value="OGF10312.1"/>
    <property type="molecule type" value="Genomic_DNA"/>
</dbReference>
<comment type="caution">
    <text evidence="6">The sequence shown here is derived from an EMBL/GenBank/DDBJ whole genome shotgun (WGS) entry which is preliminary data.</text>
</comment>
<evidence type="ECO:0000259" key="5">
    <source>
        <dbReference type="PROSITE" id="PS51462"/>
    </source>
</evidence>
<dbReference type="PANTHER" id="PTHR43222">
    <property type="entry name" value="NUDIX HYDROLASE 23"/>
    <property type="match status" value="1"/>
</dbReference>
<comment type="cofactor">
    <cofactor evidence="1">
        <name>Mg(2+)</name>
        <dbReference type="ChEBI" id="CHEBI:18420"/>
    </cofactor>
</comment>
<keyword evidence="2 4" id="KW-0378">Hydrolase</keyword>
<dbReference type="PRINTS" id="PR00502">
    <property type="entry name" value="NUDIXFAMILY"/>
</dbReference>
<evidence type="ECO:0000256" key="2">
    <source>
        <dbReference type="ARBA" id="ARBA00022801"/>
    </source>
</evidence>
<dbReference type="PANTHER" id="PTHR43222:SF2">
    <property type="entry name" value="NUDIX HYDROLASE 23, CHLOROPLASTIC"/>
    <property type="match status" value="1"/>
</dbReference>
<dbReference type="InterPro" id="IPR020084">
    <property type="entry name" value="NUDIX_hydrolase_CS"/>
</dbReference>
<dbReference type="InterPro" id="IPR000086">
    <property type="entry name" value="NUDIX_hydrolase_dom"/>
</dbReference>
<dbReference type="Gene3D" id="3.90.79.10">
    <property type="entry name" value="Nucleoside Triphosphate Pyrophosphohydrolase"/>
    <property type="match status" value="1"/>
</dbReference>
<proteinExistence type="inferred from homology"/>
<dbReference type="AlphaFoldDB" id="A0A1F5R770"/>
<name>A0A1F5R770_9BACT</name>